<accession>A0A8S0Z8X1</accession>
<feature type="compositionally biased region" description="Low complexity" evidence="1">
    <location>
        <begin position="188"/>
        <end position="199"/>
    </location>
</feature>
<reference evidence="2 3" key="1">
    <citation type="submission" date="2020-04" db="EMBL/GenBank/DDBJ databases">
        <authorList>
            <person name="Wallbank WR R."/>
            <person name="Pardo Diaz C."/>
            <person name="Kozak K."/>
            <person name="Martin S."/>
            <person name="Jiggins C."/>
            <person name="Moest M."/>
            <person name="Warren A I."/>
            <person name="Byers J.R.P. K."/>
            <person name="Montejo-Kovacevich G."/>
            <person name="Yen C E."/>
        </authorList>
    </citation>
    <scope>NUCLEOTIDE SEQUENCE [LARGE SCALE GENOMIC DNA]</scope>
</reference>
<feature type="compositionally biased region" description="Low complexity" evidence="1">
    <location>
        <begin position="74"/>
        <end position="89"/>
    </location>
</feature>
<evidence type="ECO:0000313" key="2">
    <source>
        <dbReference type="EMBL" id="CAB3229171.1"/>
    </source>
</evidence>
<comment type="caution">
    <text evidence="2">The sequence shown here is derived from an EMBL/GenBank/DDBJ whole genome shotgun (WGS) entry which is preliminary data.</text>
</comment>
<protein>
    <submittedName>
        <fullName evidence="2">Uncharacterized protein</fullName>
    </submittedName>
</protein>
<name>A0A8S0Z8X1_ARCPL</name>
<organism evidence="2 3">
    <name type="scientific">Arctia plantaginis</name>
    <name type="common">Wood tiger moth</name>
    <name type="synonym">Phalaena plantaginis</name>
    <dbReference type="NCBI Taxonomy" id="874455"/>
    <lineage>
        <taxon>Eukaryota</taxon>
        <taxon>Metazoa</taxon>
        <taxon>Ecdysozoa</taxon>
        <taxon>Arthropoda</taxon>
        <taxon>Hexapoda</taxon>
        <taxon>Insecta</taxon>
        <taxon>Pterygota</taxon>
        <taxon>Neoptera</taxon>
        <taxon>Endopterygota</taxon>
        <taxon>Lepidoptera</taxon>
        <taxon>Glossata</taxon>
        <taxon>Ditrysia</taxon>
        <taxon>Noctuoidea</taxon>
        <taxon>Erebidae</taxon>
        <taxon>Arctiinae</taxon>
        <taxon>Arctia</taxon>
    </lineage>
</organism>
<sequence length="199" mass="22272">MDTDAPPPPTPTRRQHSPEEEQCDERKRPCLTTRERSPLYLQRDPRGVRRQQQEAERQVDTYAQAARSPPPAAAPTVDTEMTAATTTQAPRRRYPPLIVEHLPNWATHMRELKRSLGRAANARPFGRGIRFSPKDDQEFRLVQRYLTALEKNEGSLLVLLLPPGGAQLEGGHPWPAEQRDAGRGGAGAPRPGLRPRVCA</sequence>
<evidence type="ECO:0000256" key="1">
    <source>
        <dbReference type="SAM" id="MobiDB-lite"/>
    </source>
</evidence>
<dbReference type="EMBL" id="CADEBC010000362">
    <property type="protein sequence ID" value="CAB3229171.1"/>
    <property type="molecule type" value="Genomic_DNA"/>
</dbReference>
<dbReference type="OrthoDB" id="7489730at2759"/>
<evidence type="ECO:0000313" key="3">
    <source>
        <dbReference type="Proteomes" id="UP000494106"/>
    </source>
</evidence>
<dbReference type="AlphaFoldDB" id="A0A8S0Z8X1"/>
<gene>
    <name evidence="2" type="ORF">APLA_LOCUS3843</name>
</gene>
<feature type="region of interest" description="Disordered" evidence="1">
    <location>
        <begin position="1"/>
        <end position="89"/>
    </location>
</feature>
<feature type="compositionally biased region" description="Pro residues" evidence="1">
    <location>
        <begin position="1"/>
        <end position="11"/>
    </location>
</feature>
<dbReference type="Proteomes" id="UP000494106">
    <property type="component" value="Unassembled WGS sequence"/>
</dbReference>
<proteinExistence type="predicted"/>
<feature type="region of interest" description="Disordered" evidence="1">
    <location>
        <begin position="169"/>
        <end position="199"/>
    </location>
</feature>
<feature type="compositionally biased region" description="Basic and acidic residues" evidence="1">
    <location>
        <begin position="16"/>
        <end position="59"/>
    </location>
</feature>
<keyword evidence="3" id="KW-1185">Reference proteome</keyword>